<comment type="caution">
    <text evidence="1">The sequence shown here is derived from an EMBL/GenBank/DDBJ whole genome shotgun (WGS) entry which is preliminary data.</text>
</comment>
<reference evidence="1 2" key="1">
    <citation type="journal article" date="2014" name="Genome Announc.">
        <title>Draft Genome Sequence of the Boron-Tolerant and Moderately Halotolerant Bacterium Gracilibacillus boraciitolerans JCM 21714T.</title>
        <authorList>
            <person name="Ahmed I."/>
            <person name="Oshima K."/>
            <person name="Suda W."/>
            <person name="Kitamura K."/>
            <person name="Iida T."/>
            <person name="Ohmori Y."/>
            <person name="Fujiwara T."/>
            <person name="Hattori M."/>
            <person name="Ohkuma M."/>
        </authorList>
    </citation>
    <scope>NUCLEOTIDE SEQUENCE [LARGE SCALE GENOMIC DNA]</scope>
    <source>
        <strain evidence="1 2">JCM 21714</strain>
    </source>
</reference>
<dbReference type="AlphaFoldDB" id="W4VP25"/>
<protein>
    <submittedName>
        <fullName evidence="1">Flagellin protein FlaB</fullName>
    </submittedName>
</protein>
<name>W4VP25_9BACI</name>
<evidence type="ECO:0000313" key="1">
    <source>
        <dbReference type="EMBL" id="GAE94598.1"/>
    </source>
</evidence>
<dbReference type="OrthoDB" id="9796789at2"/>
<dbReference type="STRING" id="1298598.JCM21714_3771"/>
<keyword evidence="1" id="KW-0282">Flagellum</keyword>
<evidence type="ECO:0000313" key="2">
    <source>
        <dbReference type="Proteomes" id="UP000019102"/>
    </source>
</evidence>
<gene>
    <name evidence="1" type="ORF">JCM21714_3771</name>
</gene>
<organism evidence="1 2">
    <name type="scientific">Gracilibacillus boraciitolerans JCM 21714</name>
    <dbReference type="NCBI Taxonomy" id="1298598"/>
    <lineage>
        <taxon>Bacteria</taxon>
        <taxon>Bacillati</taxon>
        <taxon>Bacillota</taxon>
        <taxon>Bacilli</taxon>
        <taxon>Bacillales</taxon>
        <taxon>Bacillaceae</taxon>
        <taxon>Gracilibacillus</taxon>
    </lineage>
</organism>
<dbReference type="EMBL" id="BAVS01000027">
    <property type="protein sequence ID" value="GAE94598.1"/>
    <property type="molecule type" value="Genomic_DNA"/>
</dbReference>
<dbReference type="Proteomes" id="UP000019102">
    <property type="component" value="Unassembled WGS sequence"/>
</dbReference>
<keyword evidence="1" id="KW-0966">Cell projection</keyword>
<sequence length="239" mass="25099">MGANKTHEMQKWFKEGSAELLQGADERLKGVIYDGSGGIDDTDLGDLVSRATDLLNGAAWNGDSYDYAASYVIMKFADYRADNNTSDIKNIMSDVKSGVGSSAGDIAVENAIANQTGHTGNFAAFVSEFSTGAANYVKSQMNLDMTQTAENDVGSIAGIDHGGSALNSADVINNASATTVSNNFNITIEQNTISSNLQIASFTFQIGAKQGQSVTLEMEDMRSSALGIAGGDPCFRTNG</sequence>
<accession>W4VP25</accession>
<keyword evidence="1" id="KW-0969">Cilium</keyword>
<proteinExistence type="predicted"/>
<keyword evidence="2" id="KW-1185">Reference proteome</keyword>